<dbReference type="OrthoDB" id="3184410at2759"/>
<evidence type="ECO:0000313" key="3">
    <source>
        <dbReference type="Proteomes" id="UP000053989"/>
    </source>
</evidence>
<dbReference type="EMBL" id="KN822006">
    <property type="protein sequence ID" value="KIM69581.1"/>
    <property type="molecule type" value="Genomic_DNA"/>
</dbReference>
<sequence>MAPLHAQYQHQPFYQHTSMLPPGKNDLEILENLKTIIKEGQHEFYRAVPQPAALASLYLGPLPHSQVQPHPEQVPGEYRTARFNQSVHESSSDTKNFSPGPSNKTSVDTVSRPMNDNVLSYYYPLSFVLSSLFIAII</sequence>
<proteinExistence type="predicted"/>
<protein>
    <submittedName>
        <fullName evidence="2">Uncharacterized protein</fullName>
    </submittedName>
</protein>
<dbReference type="AlphaFoldDB" id="A0A0C3EP18"/>
<dbReference type="InParanoid" id="A0A0C3EP18"/>
<dbReference type="HOGENOM" id="CLU_1866325_0_0_1"/>
<evidence type="ECO:0000313" key="2">
    <source>
        <dbReference type="EMBL" id="KIM69581.1"/>
    </source>
</evidence>
<dbReference type="Proteomes" id="UP000053989">
    <property type="component" value="Unassembled WGS sequence"/>
</dbReference>
<gene>
    <name evidence="2" type="ORF">SCLCIDRAFT_102694</name>
</gene>
<evidence type="ECO:0000256" key="1">
    <source>
        <dbReference type="SAM" id="MobiDB-lite"/>
    </source>
</evidence>
<dbReference type="STRING" id="1036808.A0A0C3EP18"/>
<keyword evidence="3" id="KW-1185">Reference proteome</keyword>
<name>A0A0C3EP18_9AGAM</name>
<accession>A0A0C3EP18</accession>
<feature type="region of interest" description="Disordered" evidence="1">
    <location>
        <begin position="81"/>
        <end position="110"/>
    </location>
</feature>
<reference evidence="3" key="2">
    <citation type="submission" date="2015-01" db="EMBL/GenBank/DDBJ databases">
        <title>Evolutionary Origins and Diversification of the Mycorrhizal Mutualists.</title>
        <authorList>
            <consortium name="DOE Joint Genome Institute"/>
            <consortium name="Mycorrhizal Genomics Consortium"/>
            <person name="Kohler A."/>
            <person name="Kuo A."/>
            <person name="Nagy L.G."/>
            <person name="Floudas D."/>
            <person name="Copeland A."/>
            <person name="Barry K.W."/>
            <person name="Cichocki N."/>
            <person name="Veneault-Fourrey C."/>
            <person name="LaButti K."/>
            <person name="Lindquist E.A."/>
            <person name="Lipzen A."/>
            <person name="Lundell T."/>
            <person name="Morin E."/>
            <person name="Murat C."/>
            <person name="Riley R."/>
            <person name="Ohm R."/>
            <person name="Sun H."/>
            <person name="Tunlid A."/>
            <person name="Henrissat B."/>
            <person name="Grigoriev I.V."/>
            <person name="Hibbett D.S."/>
            <person name="Martin F."/>
        </authorList>
    </citation>
    <scope>NUCLEOTIDE SEQUENCE [LARGE SCALE GENOMIC DNA]</scope>
    <source>
        <strain evidence="3">Foug A</strain>
    </source>
</reference>
<feature type="compositionally biased region" description="Polar residues" evidence="1">
    <location>
        <begin position="82"/>
        <end position="110"/>
    </location>
</feature>
<reference evidence="2 3" key="1">
    <citation type="submission" date="2014-04" db="EMBL/GenBank/DDBJ databases">
        <authorList>
            <consortium name="DOE Joint Genome Institute"/>
            <person name="Kuo A."/>
            <person name="Kohler A."/>
            <person name="Nagy L.G."/>
            <person name="Floudas D."/>
            <person name="Copeland A."/>
            <person name="Barry K.W."/>
            <person name="Cichocki N."/>
            <person name="Veneault-Fourrey C."/>
            <person name="LaButti K."/>
            <person name="Lindquist E.A."/>
            <person name="Lipzen A."/>
            <person name="Lundell T."/>
            <person name="Morin E."/>
            <person name="Murat C."/>
            <person name="Sun H."/>
            <person name="Tunlid A."/>
            <person name="Henrissat B."/>
            <person name="Grigoriev I.V."/>
            <person name="Hibbett D.S."/>
            <person name="Martin F."/>
            <person name="Nordberg H.P."/>
            <person name="Cantor M.N."/>
            <person name="Hua S.X."/>
        </authorList>
    </citation>
    <scope>NUCLEOTIDE SEQUENCE [LARGE SCALE GENOMIC DNA]</scope>
    <source>
        <strain evidence="2 3">Foug A</strain>
    </source>
</reference>
<organism evidence="2 3">
    <name type="scientific">Scleroderma citrinum Foug A</name>
    <dbReference type="NCBI Taxonomy" id="1036808"/>
    <lineage>
        <taxon>Eukaryota</taxon>
        <taxon>Fungi</taxon>
        <taxon>Dikarya</taxon>
        <taxon>Basidiomycota</taxon>
        <taxon>Agaricomycotina</taxon>
        <taxon>Agaricomycetes</taxon>
        <taxon>Agaricomycetidae</taxon>
        <taxon>Boletales</taxon>
        <taxon>Sclerodermatineae</taxon>
        <taxon>Sclerodermataceae</taxon>
        <taxon>Scleroderma</taxon>
    </lineage>
</organism>